<feature type="signal peptide" evidence="5">
    <location>
        <begin position="1"/>
        <end position="23"/>
    </location>
</feature>
<evidence type="ECO:0000313" key="8">
    <source>
        <dbReference type="Proteomes" id="UP000002588"/>
    </source>
</evidence>
<dbReference type="AlphaFoldDB" id="A1K5P8"/>
<sequence>MLMPFPRIAAACALALAAGSAAAAPDSAMIDRGRYLVQIVGCNDCHTPNYALSDGKVPEAAWLTGDALGWNGPWGTTYPSNLRLSMTAMSEAAWVKAARHAAYRPPMPSVSLRTMTDRDLRAIYRFVRSLGPAGEAAPAYLPPGTEPQGPVVRFPAPKG</sequence>
<dbReference type="SUPFAM" id="SSF46626">
    <property type="entry name" value="Cytochrome c"/>
    <property type="match status" value="1"/>
</dbReference>
<dbReference type="HOGENOM" id="CLU_117226_0_0_4"/>
<dbReference type="RefSeq" id="WP_011765269.1">
    <property type="nucleotide sequence ID" value="NC_008702.1"/>
</dbReference>
<feature type="chain" id="PRO_5002635285" evidence="5">
    <location>
        <begin position="24"/>
        <end position="159"/>
    </location>
</feature>
<dbReference type="GO" id="GO:0046872">
    <property type="term" value="F:metal ion binding"/>
    <property type="evidence" value="ECO:0007669"/>
    <property type="project" value="UniProtKB-KW"/>
</dbReference>
<dbReference type="GO" id="GO:0020037">
    <property type="term" value="F:heme binding"/>
    <property type="evidence" value="ECO:0007669"/>
    <property type="project" value="InterPro"/>
</dbReference>
<evidence type="ECO:0000256" key="1">
    <source>
        <dbReference type="ARBA" id="ARBA00022617"/>
    </source>
</evidence>
<dbReference type="InterPro" id="IPR036909">
    <property type="entry name" value="Cyt_c-like_dom_sf"/>
</dbReference>
<dbReference type="EMBL" id="AM406670">
    <property type="protein sequence ID" value="CAL94153.1"/>
    <property type="molecule type" value="Genomic_DNA"/>
</dbReference>
<evidence type="ECO:0000259" key="6">
    <source>
        <dbReference type="PROSITE" id="PS51007"/>
    </source>
</evidence>
<feature type="domain" description="Cytochrome c" evidence="6">
    <location>
        <begin position="28"/>
        <end position="131"/>
    </location>
</feature>
<keyword evidence="8" id="KW-1185">Reference proteome</keyword>
<organism evidence="7 8">
    <name type="scientific">Azoarcus sp. (strain BH72)</name>
    <dbReference type="NCBI Taxonomy" id="418699"/>
    <lineage>
        <taxon>Bacteria</taxon>
        <taxon>Pseudomonadati</taxon>
        <taxon>Pseudomonadota</taxon>
        <taxon>Betaproteobacteria</taxon>
        <taxon>Rhodocyclales</taxon>
        <taxon>Zoogloeaceae</taxon>
        <taxon>Azoarcus</taxon>
    </lineage>
</organism>
<keyword evidence="5" id="KW-0732">Signal</keyword>
<name>A1K5P8_AZOSB</name>
<evidence type="ECO:0000256" key="5">
    <source>
        <dbReference type="SAM" id="SignalP"/>
    </source>
</evidence>
<gene>
    <name evidence="7" type="ordered locus">azo1536</name>
</gene>
<dbReference type="STRING" id="62928.azo1536"/>
<keyword evidence="3 4" id="KW-0408">Iron</keyword>
<dbReference type="Proteomes" id="UP000002588">
    <property type="component" value="Chromosome"/>
</dbReference>
<dbReference type="eggNOG" id="COG2010">
    <property type="taxonomic scope" value="Bacteria"/>
</dbReference>
<evidence type="ECO:0000256" key="4">
    <source>
        <dbReference type="PROSITE-ProRule" id="PRU00433"/>
    </source>
</evidence>
<dbReference type="KEGG" id="aoa:dqs_1659"/>
<dbReference type="InterPro" id="IPR009056">
    <property type="entry name" value="Cyt_c-like_dom"/>
</dbReference>
<dbReference type="PROSITE" id="PS51007">
    <property type="entry name" value="CYTC"/>
    <property type="match status" value="1"/>
</dbReference>
<keyword evidence="2 4" id="KW-0479">Metal-binding</keyword>
<evidence type="ECO:0000256" key="2">
    <source>
        <dbReference type="ARBA" id="ARBA00022723"/>
    </source>
</evidence>
<evidence type="ECO:0000256" key="3">
    <source>
        <dbReference type="ARBA" id="ARBA00023004"/>
    </source>
</evidence>
<dbReference type="GO" id="GO:0009055">
    <property type="term" value="F:electron transfer activity"/>
    <property type="evidence" value="ECO:0007669"/>
    <property type="project" value="InterPro"/>
</dbReference>
<reference evidence="7 8" key="1">
    <citation type="journal article" date="2006" name="Nat. Biotechnol.">
        <title>Complete genome of the mutualistic, N2-fixing grass endophyte Azoarcus sp. strain BH72.</title>
        <authorList>
            <person name="Krause A."/>
            <person name="Ramakumar A."/>
            <person name="Bartels D."/>
            <person name="Battistoni F."/>
            <person name="Bekel T."/>
            <person name="Boch J."/>
            <person name="Boehm M."/>
            <person name="Friedrich F."/>
            <person name="Hurek T."/>
            <person name="Krause L."/>
            <person name="Linke B."/>
            <person name="McHardy A.C."/>
            <person name="Sarkar A."/>
            <person name="Schneiker S."/>
            <person name="Syed A.A."/>
            <person name="Thauer R."/>
            <person name="Vorhoelter F.-J."/>
            <person name="Weidner S."/>
            <person name="Puehler A."/>
            <person name="Reinhold-Hurek B."/>
            <person name="Kaiser O."/>
            <person name="Goesmann A."/>
        </authorList>
    </citation>
    <scope>NUCLEOTIDE SEQUENCE [LARGE SCALE GENOMIC DNA]</scope>
    <source>
        <strain evidence="7 8">BH72</strain>
    </source>
</reference>
<accession>A1K5P8</accession>
<proteinExistence type="predicted"/>
<evidence type="ECO:0000313" key="7">
    <source>
        <dbReference type="EMBL" id="CAL94153.1"/>
    </source>
</evidence>
<dbReference type="Gene3D" id="1.10.760.10">
    <property type="entry name" value="Cytochrome c-like domain"/>
    <property type="match status" value="1"/>
</dbReference>
<protein>
    <submittedName>
        <fullName evidence="7">Conserved hypothetical secreted protein</fullName>
    </submittedName>
</protein>
<keyword evidence="1 4" id="KW-0349">Heme</keyword>
<dbReference type="KEGG" id="azo:azo1536"/>